<dbReference type="HOGENOM" id="CLU_034178_4_0_6"/>
<sequence>MSQINRRDPRIEKILRNRLHPQHQMVMQKTIGSVTLSVDPKRKNPHVKGFIGPNGIRRINRQLGHNVQHEASKHTYEQSVNLPLITIDQPDHFVAVVPDMVGGRLTAHDKDLLGLARQFVSGHNGAVIAIVFGHCREHQFDLAGVDRLIHFNDEHYQGYCPETKIAALMAVEKRWSPAFWFFPDSIHGGTELGSRLSARLGVRAATRVRQADRTTVTCLGGNQMIDIQRPIEKILLLMEECAEPVSGQRHEARPMLPDIIDTHSPRLQDLGQVQVDPGDIALAEAEFIIAGGNGIRDWDLFHRTATVLHATEGASRVAVDNGHMPRFRQVGATGTWVAAKVYLAVGISGAIQHLQGIGQCNKVIAINTDPDCDMVKRADLSIIDDSQTILTALIDAMQSRNPGDHEDVA</sequence>
<name>A0A0C5V1R0_9GAMM</name>
<feature type="domain" description="Electron transfer flavoprotein alpha/beta-subunit N-terminal" evidence="3">
    <location>
        <begin position="94"/>
        <end position="274"/>
    </location>
</feature>
<dbReference type="GO" id="GO:0050660">
    <property type="term" value="F:flavin adenine dinucleotide binding"/>
    <property type="evidence" value="ECO:0007669"/>
    <property type="project" value="InterPro"/>
</dbReference>
<dbReference type="InterPro" id="IPR001308">
    <property type="entry name" value="ETF_a/FixB"/>
</dbReference>
<keyword evidence="2" id="KW-0813">Transport</keyword>
<evidence type="ECO:0000256" key="2">
    <source>
        <dbReference type="ARBA" id="ARBA00022982"/>
    </source>
</evidence>
<evidence type="ECO:0000256" key="1">
    <source>
        <dbReference type="ARBA" id="ARBA00005817"/>
    </source>
</evidence>
<dbReference type="Gene3D" id="3.40.50.620">
    <property type="entry name" value="HUPs"/>
    <property type="match status" value="1"/>
</dbReference>
<dbReference type="SUPFAM" id="SSF52467">
    <property type="entry name" value="DHS-like NAD/FAD-binding domain"/>
    <property type="match status" value="1"/>
</dbReference>
<reference evidence="4 5" key="1">
    <citation type="submission" date="2014-01" db="EMBL/GenBank/DDBJ databases">
        <title>Full genme sequencing of cellulolytic bacterium Gynuella sunshinyii YC6258T gen. nov., sp. nov.</title>
        <authorList>
            <person name="Khan H."/>
            <person name="Chung E.J."/>
            <person name="Chung Y.R."/>
        </authorList>
    </citation>
    <scope>NUCLEOTIDE SEQUENCE [LARGE SCALE GENOMIC DNA]</scope>
    <source>
        <strain evidence="4 5">YC6258</strain>
    </source>
</reference>
<evidence type="ECO:0000313" key="5">
    <source>
        <dbReference type="Proteomes" id="UP000032266"/>
    </source>
</evidence>
<accession>A0A0C5V1R0</accession>
<dbReference type="AlphaFoldDB" id="A0A0C5V1R0"/>
<dbReference type="Pfam" id="PF01012">
    <property type="entry name" value="ETF"/>
    <property type="match status" value="1"/>
</dbReference>
<keyword evidence="2" id="KW-0249">Electron transport</keyword>
<gene>
    <name evidence="4" type="ORF">YC6258_01442</name>
</gene>
<evidence type="ECO:0000259" key="3">
    <source>
        <dbReference type="SMART" id="SM00893"/>
    </source>
</evidence>
<keyword evidence="5" id="KW-1185">Reference proteome</keyword>
<dbReference type="InterPro" id="IPR029035">
    <property type="entry name" value="DHS-like_NAD/FAD-binding_dom"/>
</dbReference>
<dbReference type="GO" id="GO:0033539">
    <property type="term" value="P:fatty acid beta-oxidation using acyl-CoA dehydrogenase"/>
    <property type="evidence" value="ECO:0007669"/>
    <property type="project" value="TreeGrafter"/>
</dbReference>
<evidence type="ECO:0000313" key="4">
    <source>
        <dbReference type="EMBL" id="AJQ93490.1"/>
    </source>
</evidence>
<dbReference type="InterPro" id="IPR014729">
    <property type="entry name" value="Rossmann-like_a/b/a_fold"/>
</dbReference>
<dbReference type="STRING" id="1445510.YC6258_01442"/>
<comment type="similarity">
    <text evidence="1">Belongs to the ETF alpha-subunit/FixB family.</text>
</comment>
<dbReference type="RefSeq" id="WP_044616261.1">
    <property type="nucleotide sequence ID" value="NZ_CP007142.1"/>
</dbReference>
<dbReference type="GO" id="GO:0009055">
    <property type="term" value="F:electron transfer activity"/>
    <property type="evidence" value="ECO:0007669"/>
    <property type="project" value="InterPro"/>
</dbReference>
<protein>
    <submittedName>
        <fullName evidence="4">Electron transfer flavoprotein, alpha subunit</fullName>
    </submittedName>
</protein>
<proteinExistence type="inferred from homology"/>
<dbReference type="InterPro" id="IPR014730">
    <property type="entry name" value="ETF_a/b_N"/>
</dbReference>
<dbReference type="Gene3D" id="3.40.50.1220">
    <property type="entry name" value="TPP-binding domain"/>
    <property type="match status" value="1"/>
</dbReference>
<dbReference type="PATRIC" id="fig|1445510.3.peg.1411"/>
<dbReference type="SMART" id="SM00893">
    <property type="entry name" value="ETF"/>
    <property type="match status" value="1"/>
</dbReference>
<dbReference type="Proteomes" id="UP000032266">
    <property type="component" value="Chromosome"/>
</dbReference>
<dbReference type="Pfam" id="PF00766">
    <property type="entry name" value="ETF_alpha"/>
    <property type="match status" value="1"/>
</dbReference>
<dbReference type="EMBL" id="CP007142">
    <property type="protein sequence ID" value="AJQ93490.1"/>
    <property type="molecule type" value="Genomic_DNA"/>
</dbReference>
<dbReference type="PANTHER" id="PTHR43153">
    <property type="entry name" value="ELECTRON TRANSFER FLAVOPROTEIN ALPHA"/>
    <property type="match status" value="1"/>
</dbReference>
<organism evidence="4 5">
    <name type="scientific">Gynuella sunshinyii YC6258</name>
    <dbReference type="NCBI Taxonomy" id="1445510"/>
    <lineage>
        <taxon>Bacteria</taxon>
        <taxon>Pseudomonadati</taxon>
        <taxon>Pseudomonadota</taxon>
        <taxon>Gammaproteobacteria</taxon>
        <taxon>Oceanospirillales</taxon>
        <taxon>Saccharospirillaceae</taxon>
        <taxon>Gynuella</taxon>
    </lineage>
</organism>
<dbReference type="PANTHER" id="PTHR43153:SF1">
    <property type="entry name" value="ELECTRON TRANSFER FLAVOPROTEIN SUBUNIT ALPHA, MITOCHONDRIAL"/>
    <property type="match status" value="1"/>
</dbReference>
<dbReference type="InterPro" id="IPR014731">
    <property type="entry name" value="ETF_asu_C"/>
</dbReference>
<dbReference type="SUPFAM" id="SSF52402">
    <property type="entry name" value="Adenine nucleotide alpha hydrolases-like"/>
    <property type="match status" value="1"/>
</dbReference>
<dbReference type="KEGG" id="gsn:YC6258_01442"/>
<dbReference type="OrthoDB" id="8584059at2"/>